<dbReference type="PANTHER" id="PTHR43105">
    <property type="entry name" value="RESPIRATORY NITRATE REDUCTASE"/>
    <property type="match status" value="1"/>
</dbReference>
<dbReference type="EMBL" id="CP055153">
    <property type="protein sequence ID" value="QMU31538.1"/>
    <property type="molecule type" value="Genomic_DNA"/>
</dbReference>
<dbReference type="InterPro" id="IPR006656">
    <property type="entry name" value="Mopterin_OxRdtase"/>
</dbReference>
<dbReference type="Gene3D" id="3.30.200.210">
    <property type="match status" value="1"/>
</dbReference>
<evidence type="ECO:0000256" key="13">
    <source>
        <dbReference type="ARBA" id="ARBA00026021"/>
    </source>
</evidence>
<accession>A0A7L7LFB0</accession>
<sequence length="919" mass="102099">MVTIYIDNVPYEVKPDRNLLEACLSLGFNLPYFCWHPAMGSVGACRQCAVKVFKDETDTKGRLVMSCMEPVRDNLRLSVDEPGAKEFRETVIEWLMTNHPHDCAVCDEGGSCHLQDMTVMTGHAYRRYQFKKRTYRNQYLGPFVNHEMNRCIQCYRCVRFYKDYAGGKDLDVFAAHNHVYFGRSEDGVLENEFSGNLAEVCPTGVFTDKTLKQHYTRKWDLTMAPSVCHHCSLGCNITAGERYGSLRQITNRYNGEVNGYFICDRGRFGYEFVNSASRIRRALVRTQLPEAVSKEVALQQVANILEPARVIGIGSARASLESNFALKTLVGADNFYQGVSDNDYDLVALALKVLKESPARTFSLREVEQADAVFILGEDLTNTAPMLALAVRQSVRQQPLEIVTKANIPLWQDAAVRELTQGESGPLFISTITATKLDEVATATSHADPDSIARLGFAVAYFINSDAPPAMNIPEAELLLAQQIAEVLKAAKKPLIISGCSSGSEAVLKAAANIAAALHAKNKEAGIVLTVPECNSLGLAMLGGHRLESAFEAVLNGYSDSVIIIENNLYRSADKVIVDSFFTKAKEIVVLDHLHHATSEKATILLPAGTFSEADGTLLNNEGRAQRFYQVYPTSEDIQESWRWLSQIGKLWHHPILTGWENLDDITRAIQEQNQQFKGVEKLAPPASFRIAGEKIAREPHRYSGRTAMNAHINVSEPKPPQDPDSPLSFTMEGYRGIVPSPVIPFFWAPGWNSMQSVNKFQEEVGGPLRYGDPGIRLIEPEQRNVPHYFTAVPENFQSLPDHLFLVPLYHIFGSEELSILSPGVAQRIPDPYLALSPADALALGLKEGEPLRFQLNKQTHQLPIKLNHTLTKGTAGLPKGLPGVPFAELPTWAVILKTESESKTEMKPEWKNQPQIIS</sequence>
<dbReference type="PROSITE" id="PS51085">
    <property type="entry name" value="2FE2S_FER_2"/>
    <property type="match status" value="1"/>
</dbReference>
<dbReference type="CDD" id="cd00207">
    <property type="entry name" value="fer2"/>
    <property type="match status" value="1"/>
</dbReference>
<keyword evidence="5" id="KW-0001">2Fe-2S</keyword>
<evidence type="ECO:0000256" key="8">
    <source>
        <dbReference type="ARBA" id="ARBA00022967"/>
    </source>
</evidence>
<proteinExistence type="inferred from homology"/>
<evidence type="ECO:0000259" key="20">
    <source>
        <dbReference type="PROSITE" id="PS51669"/>
    </source>
</evidence>
<dbReference type="Gene3D" id="3.40.50.740">
    <property type="match status" value="1"/>
</dbReference>
<dbReference type="InterPro" id="IPR001041">
    <property type="entry name" value="2Fe-2S_ferredoxin-type"/>
</dbReference>
<dbReference type="Pfam" id="PF00384">
    <property type="entry name" value="Molybdopterin"/>
    <property type="match status" value="1"/>
</dbReference>
<dbReference type="SUPFAM" id="SSF53706">
    <property type="entry name" value="Formate dehydrogenase/DMSO reductase, domains 1-3"/>
    <property type="match status" value="1"/>
</dbReference>
<evidence type="ECO:0000256" key="9">
    <source>
        <dbReference type="ARBA" id="ARBA00023004"/>
    </source>
</evidence>
<evidence type="ECO:0000256" key="12">
    <source>
        <dbReference type="ARBA" id="ARBA00023075"/>
    </source>
</evidence>
<dbReference type="PROSITE" id="PS51839">
    <property type="entry name" value="4FE4S_HC3"/>
    <property type="match status" value="1"/>
</dbReference>
<keyword evidence="12" id="KW-0830">Ubiquinone</keyword>
<dbReference type="PROSITE" id="PS00641">
    <property type="entry name" value="COMPLEX1_75K_1"/>
    <property type="match status" value="1"/>
</dbReference>
<dbReference type="Pfam" id="PF22117">
    <property type="entry name" value="Fer4_Nqo3"/>
    <property type="match status" value="1"/>
</dbReference>
<dbReference type="AlphaFoldDB" id="A0A7L7LFB0"/>
<dbReference type="InterPro" id="IPR019574">
    <property type="entry name" value="NADH_UbQ_OxRdtase_Gsu_4Fe4S-bd"/>
</dbReference>
<dbReference type="Pfam" id="PF04879">
    <property type="entry name" value="Molybdop_Fe4S4"/>
    <property type="match status" value="1"/>
</dbReference>
<dbReference type="SMART" id="SM00926">
    <property type="entry name" value="Molybdop_Fe4S4"/>
    <property type="match status" value="1"/>
</dbReference>
<evidence type="ECO:0000256" key="3">
    <source>
        <dbReference type="ARBA" id="ARBA00019902"/>
    </source>
</evidence>
<feature type="domain" description="4Fe-4S Mo/W bis-MGD-type" evidence="20">
    <location>
        <begin position="221"/>
        <end position="277"/>
    </location>
</feature>
<evidence type="ECO:0000256" key="17">
    <source>
        <dbReference type="ARBA" id="ARBA00047712"/>
    </source>
</evidence>
<evidence type="ECO:0000256" key="7">
    <source>
        <dbReference type="ARBA" id="ARBA00022723"/>
    </source>
</evidence>
<evidence type="ECO:0000256" key="1">
    <source>
        <dbReference type="ARBA" id="ARBA00001966"/>
    </source>
</evidence>
<dbReference type="Pfam" id="PF10588">
    <property type="entry name" value="NADH-G_4Fe-4S_3"/>
    <property type="match status" value="1"/>
</dbReference>
<dbReference type="InterPro" id="IPR010228">
    <property type="entry name" value="NADH_UbQ_OxRdtase_Gsu"/>
</dbReference>
<evidence type="ECO:0000256" key="2">
    <source>
        <dbReference type="ARBA" id="ARBA00005404"/>
    </source>
</evidence>
<evidence type="ECO:0000256" key="14">
    <source>
        <dbReference type="ARBA" id="ARBA00031577"/>
    </source>
</evidence>
<dbReference type="InterPro" id="IPR054351">
    <property type="entry name" value="NADH_UbQ_OxRdtase_ferredoxin"/>
</dbReference>
<dbReference type="FunFam" id="3.10.20.740:FF:000002">
    <property type="entry name" value="NADH-quinone oxidoreductase"/>
    <property type="match status" value="1"/>
</dbReference>
<dbReference type="NCBIfam" id="TIGR01973">
    <property type="entry name" value="NuoG"/>
    <property type="match status" value="1"/>
</dbReference>
<dbReference type="GO" id="GO:0008137">
    <property type="term" value="F:NADH dehydrogenase (ubiquinone) activity"/>
    <property type="evidence" value="ECO:0007669"/>
    <property type="project" value="InterPro"/>
</dbReference>
<comment type="subunit">
    <text evidence="13">Composed of 13 different subunits. Subunits NuoCD, E, F, and G constitute the peripheral sector of the complex.</text>
</comment>
<dbReference type="GO" id="GO:0016020">
    <property type="term" value="C:membrane"/>
    <property type="evidence" value="ECO:0007669"/>
    <property type="project" value="InterPro"/>
</dbReference>
<evidence type="ECO:0000313" key="22">
    <source>
        <dbReference type="EMBL" id="QMU31538.1"/>
    </source>
</evidence>
<reference evidence="22 23" key="2">
    <citation type="submission" date="2020-08" db="EMBL/GenBank/DDBJ databases">
        <title>Adhaeribacter dokdonensis sp. nov., isolated from the rhizosphere of Elymus tsukushiensis, a plant native to the Dokdo Islands, Republic of Korea.</title>
        <authorList>
            <person name="Ghim S.Y."/>
        </authorList>
    </citation>
    <scope>NUCLEOTIDE SEQUENCE [LARGE SCALE GENOMIC DNA]</scope>
    <source>
        <strain evidence="22 23">KUDC8001</strain>
    </source>
</reference>
<dbReference type="CDD" id="cd02788">
    <property type="entry name" value="MopB_CT_NDH-1_NuoG2-N7"/>
    <property type="match status" value="1"/>
</dbReference>
<dbReference type="PANTHER" id="PTHR43105:SF10">
    <property type="entry name" value="NADH-QUINONE OXIDOREDUCTASE SUBUNIT G"/>
    <property type="match status" value="1"/>
</dbReference>
<evidence type="ECO:0000256" key="4">
    <source>
        <dbReference type="ARBA" id="ARBA00022485"/>
    </source>
</evidence>
<evidence type="ECO:0000259" key="21">
    <source>
        <dbReference type="PROSITE" id="PS51839"/>
    </source>
</evidence>
<keyword evidence="23" id="KW-1185">Reference proteome</keyword>
<dbReference type="GO" id="GO:0042773">
    <property type="term" value="P:ATP synthesis coupled electron transport"/>
    <property type="evidence" value="ECO:0007669"/>
    <property type="project" value="InterPro"/>
</dbReference>
<dbReference type="GO" id="GO:0003954">
    <property type="term" value="F:NADH dehydrogenase activity"/>
    <property type="evidence" value="ECO:0007669"/>
    <property type="project" value="TreeGrafter"/>
</dbReference>
<dbReference type="CDD" id="cd02771">
    <property type="entry name" value="MopB_NDH-1_NuoG2-N7"/>
    <property type="match status" value="1"/>
</dbReference>
<dbReference type="KEGG" id="add:HUW48_11915"/>
<dbReference type="InterPro" id="IPR009010">
    <property type="entry name" value="Asp_de-COase-like_dom_sf"/>
</dbReference>
<dbReference type="GO" id="GO:0051537">
    <property type="term" value="F:2 iron, 2 sulfur cluster binding"/>
    <property type="evidence" value="ECO:0007669"/>
    <property type="project" value="UniProtKB-KW"/>
</dbReference>
<name>A0A7L7LFB0_9BACT</name>
<evidence type="ECO:0000256" key="16">
    <source>
        <dbReference type="ARBA" id="ARBA00034078"/>
    </source>
</evidence>
<dbReference type="PROSITE" id="PS00643">
    <property type="entry name" value="COMPLEX1_75K_3"/>
    <property type="match status" value="1"/>
</dbReference>
<comment type="cofactor">
    <cofactor evidence="16">
        <name>[2Fe-2S] cluster</name>
        <dbReference type="ChEBI" id="CHEBI:190135"/>
    </cofactor>
</comment>
<dbReference type="Gene3D" id="3.10.20.740">
    <property type="match status" value="1"/>
</dbReference>
<keyword evidence="11" id="KW-0520">NAD</keyword>
<keyword evidence="4" id="KW-0004">4Fe-4S</keyword>
<keyword evidence="22" id="KW-0560">Oxidoreductase</keyword>
<dbReference type="Proteomes" id="UP000514509">
    <property type="component" value="Chromosome"/>
</dbReference>
<organism evidence="22 23">
    <name type="scientific">Adhaeribacter radiodurans</name>
    <dbReference type="NCBI Taxonomy" id="2745197"/>
    <lineage>
        <taxon>Bacteria</taxon>
        <taxon>Pseudomonadati</taxon>
        <taxon>Bacteroidota</taxon>
        <taxon>Cytophagia</taxon>
        <taxon>Cytophagales</taxon>
        <taxon>Hymenobacteraceae</taxon>
        <taxon>Adhaeribacter</taxon>
    </lineage>
</organism>
<dbReference type="InterPro" id="IPR006963">
    <property type="entry name" value="Mopterin_OxRdtase_4Fe-4S_dom"/>
</dbReference>
<dbReference type="InterPro" id="IPR000283">
    <property type="entry name" value="NADH_UbQ_OxRdtase_75kDa_su_CS"/>
</dbReference>
<evidence type="ECO:0000259" key="19">
    <source>
        <dbReference type="PROSITE" id="PS51085"/>
    </source>
</evidence>
<keyword evidence="9" id="KW-0408">Iron</keyword>
<evidence type="ECO:0000256" key="18">
    <source>
        <dbReference type="RuleBase" id="RU004523"/>
    </source>
</evidence>
<keyword evidence="7" id="KW-0479">Metal-binding</keyword>
<keyword evidence="10" id="KW-0411">Iron-sulfur</keyword>
<dbReference type="PROSITE" id="PS51669">
    <property type="entry name" value="4FE4S_MOW_BIS_MGD"/>
    <property type="match status" value="1"/>
</dbReference>
<dbReference type="SMART" id="SM00929">
    <property type="entry name" value="NADH-G_4Fe-4S_3"/>
    <property type="match status" value="1"/>
</dbReference>
<dbReference type="GO" id="GO:0051539">
    <property type="term" value="F:4 iron, 4 sulfur cluster binding"/>
    <property type="evidence" value="ECO:0007669"/>
    <property type="project" value="UniProtKB-KW"/>
</dbReference>
<dbReference type="SUPFAM" id="SSF50692">
    <property type="entry name" value="ADC-like"/>
    <property type="match status" value="1"/>
</dbReference>
<dbReference type="GO" id="GO:0048038">
    <property type="term" value="F:quinone binding"/>
    <property type="evidence" value="ECO:0007669"/>
    <property type="project" value="UniProtKB-KW"/>
</dbReference>
<evidence type="ECO:0000256" key="15">
    <source>
        <dbReference type="ARBA" id="ARBA00032783"/>
    </source>
</evidence>
<dbReference type="GO" id="GO:0046872">
    <property type="term" value="F:metal ion binding"/>
    <property type="evidence" value="ECO:0007669"/>
    <property type="project" value="UniProtKB-KW"/>
</dbReference>
<feature type="domain" description="4Fe-4S His(Cys)3-ligated-type" evidence="21">
    <location>
        <begin position="83"/>
        <end position="122"/>
    </location>
</feature>
<gene>
    <name evidence="22" type="primary">nuoG</name>
    <name evidence="22" type="ORF">HUW48_11915</name>
</gene>
<evidence type="ECO:0000256" key="6">
    <source>
        <dbReference type="ARBA" id="ARBA00022719"/>
    </source>
</evidence>
<dbReference type="InterPro" id="IPR036010">
    <property type="entry name" value="2Fe-2S_ferredoxin-like_sf"/>
</dbReference>
<keyword evidence="8" id="KW-1278">Translocase</keyword>
<dbReference type="SUPFAM" id="SSF54862">
    <property type="entry name" value="4Fe-4S ferredoxins"/>
    <property type="match status" value="1"/>
</dbReference>
<protein>
    <recommendedName>
        <fullName evidence="3">NADH-quinone oxidoreductase subunit G</fullName>
    </recommendedName>
    <alternativeName>
        <fullName evidence="14">NADH dehydrogenase I subunit G</fullName>
    </alternativeName>
    <alternativeName>
        <fullName evidence="15">NDH-1 subunit G</fullName>
    </alternativeName>
</protein>
<comment type="similarity">
    <text evidence="2 18">Belongs to the complex I 75 kDa subunit family.</text>
</comment>
<dbReference type="Pfam" id="PF13510">
    <property type="entry name" value="Fer2_4"/>
    <property type="match status" value="1"/>
</dbReference>
<comment type="catalytic activity">
    <reaction evidence="17">
        <text>a quinone + NADH + 5 H(+)(in) = a quinol + NAD(+) + 4 H(+)(out)</text>
        <dbReference type="Rhea" id="RHEA:57888"/>
        <dbReference type="ChEBI" id="CHEBI:15378"/>
        <dbReference type="ChEBI" id="CHEBI:24646"/>
        <dbReference type="ChEBI" id="CHEBI:57540"/>
        <dbReference type="ChEBI" id="CHEBI:57945"/>
        <dbReference type="ChEBI" id="CHEBI:132124"/>
    </reaction>
</comment>
<keyword evidence="6" id="KW-0874">Quinone</keyword>
<dbReference type="SUPFAM" id="SSF54292">
    <property type="entry name" value="2Fe-2S ferredoxin-like"/>
    <property type="match status" value="1"/>
</dbReference>
<dbReference type="InterPro" id="IPR050123">
    <property type="entry name" value="Prok_molybdopt-oxidoreductase"/>
</dbReference>
<reference evidence="22 23" key="1">
    <citation type="submission" date="2020-06" db="EMBL/GenBank/DDBJ databases">
        <authorList>
            <person name="Hwang Y.J."/>
        </authorList>
    </citation>
    <scope>NUCLEOTIDE SEQUENCE [LARGE SCALE GENOMIC DNA]</scope>
    <source>
        <strain evidence="22 23">KUDC8001</strain>
    </source>
</reference>
<evidence type="ECO:0000256" key="11">
    <source>
        <dbReference type="ARBA" id="ARBA00023027"/>
    </source>
</evidence>
<comment type="cofactor">
    <cofactor evidence="1">
        <name>[4Fe-4S] cluster</name>
        <dbReference type="ChEBI" id="CHEBI:49883"/>
    </cofactor>
</comment>
<evidence type="ECO:0000256" key="10">
    <source>
        <dbReference type="ARBA" id="ARBA00023014"/>
    </source>
</evidence>
<evidence type="ECO:0000256" key="5">
    <source>
        <dbReference type="ARBA" id="ARBA00022714"/>
    </source>
</evidence>
<evidence type="ECO:0000313" key="23">
    <source>
        <dbReference type="Proteomes" id="UP000514509"/>
    </source>
</evidence>
<feature type="domain" description="2Fe-2S ferredoxin-type" evidence="19">
    <location>
        <begin position="1"/>
        <end position="83"/>
    </location>
</feature>